<dbReference type="GO" id="GO:0051287">
    <property type="term" value="F:NAD binding"/>
    <property type="evidence" value="ECO:0007669"/>
    <property type="project" value="InterPro"/>
</dbReference>
<feature type="binding site" evidence="4">
    <location>
        <position position="476"/>
    </location>
    <ligand>
        <name>(S)-malate</name>
        <dbReference type="ChEBI" id="CHEBI:15589"/>
    </ligand>
</feature>
<dbReference type="SMART" id="SM01274">
    <property type="entry name" value="malic"/>
    <property type="match status" value="1"/>
</dbReference>
<evidence type="ECO:0000256" key="3">
    <source>
        <dbReference type="PIRSR" id="PIRSR000106-1"/>
    </source>
</evidence>
<name>A0A6A4GYU8_9AGAR</name>
<keyword evidence="2" id="KW-0520">NAD</keyword>
<feature type="domain" description="Malic enzyme NAD-binding" evidence="6">
    <location>
        <begin position="279"/>
        <end position="545"/>
    </location>
</feature>
<evidence type="ECO:0000259" key="6">
    <source>
        <dbReference type="SMART" id="SM00919"/>
    </source>
</evidence>
<feature type="binding site" evidence="5">
    <location>
        <position position="278"/>
    </location>
    <ligand>
        <name>a divalent metal cation</name>
        <dbReference type="ChEBI" id="CHEBI:60240"/>
    </ligand>
</feature>
<dbReference type="Pfam" id="PF00390">
    <property type="entry name" value="malic"/>
    <property type="match status" value="1"/>
</dbReference>
<evidence type="ECO:0000259" key="7">
    <source>
        <dbReference type="SMART" id="SM01274"/>
    </source>
</evidence>
<sequence>MANTLQAVRKSILAHSQAQSIKVALRGEAIFNTPRFNKGTAFTAKERDIFGLRGRLPYQVNSLEEQCERAYAQLKTRETPIRKNTFLQSMKDQNWVLYYSLIAKHLKELLPIIYTPTQGEAIAEYSHLFRRSEGIYLTLPGADNMEEDFLEQTRGRDIDLIVCSDAEAILGIGDQGVGICTAKSALYTLIAGVNPASCLPIVLDVGTENQTLLDDPLYVGWQHNRIRGQEYDEFIDKFVQLVRKHYPHSLLHFEDFGVSNAYKILSRYKESHVVFNDDIQGTGAVTLACTMAAIGVTRTKLTDQRIVVFGAGSAGMGITKQLRDAMVTTDGISEEEANSKFYLIDRYGLITEQVEHTHGVRDDVKAYVRPDSEWTNVAQGADAEISLLDVVKKIKPTVLIGCSTRPGAFTKEVIEAMAEGCERPIIFPLSNPDRLVEVKPADANEWTKGKALLATGSPFPPAKMPNGKDYTIAECNNALIYPGLGFGAILSKSRHMSESMIVAGARRLAALSPALEDPDNALLPDLGHAPAVNFEVAVAVAEQAIEEGNAGVDWKKEEVRERAKTKTWVPVYSDLLYDEAGMR</sequence>
<proteinExistence type="inferred from homology"/>
<keyword evidence="9" id="KW-1185">Reference proteome</keyword>
<evidence type="ECO:0000256" key="4">
    <source>
        <dbReference type="PIRSR" id="PIRSR000106-2"/>
    </source>
</evidence>
<feature type="binding site" evidence="5">
    <location>
        <position position="254"/>
    </location>
    <ligand>
        <name>a divalent metal cation</name>
        <dbReference type="ChEBI" id="CHEBI:60240"/>
    </ligand>
</feature>
<dbReference type="InterPro" id="IPR037062">
    <property type="entry name" value="Malic_N_dom_sf"/>
</dbReference>
<dbReference type="Proteomes" id="UP000799118">
    <property type="component" value="Unassembled WGS sequence"/>
</dbReference>
<dbReference type="InterPro" id="IPR012302">
    <property type="entry name" value="Malic_NAD-bd"/>
</dbReference>
<dbReference type="PANTHER" id="PTHR23406:SF34">
    <property type="entry name" value="NAD-DEPENDENT MALIC ENZYME, MITOCHONDRIAL"/>
    <property type="match status" value="1"/>
</dbReference>
<evidence type="ECO:0000256" key="1">
    <source>
        <dbReference type="ARBA" id="ARBA00008785"/>
    </source>
</evidence>
<gene>
    <name evidence="8" type="ORF">BT96DRAFT_832573</name>
</gene>
<evidence type="ECO:0000256" key="5">
    <source>
        <dbReference type="PIRSR" id="PIRSR000106-3"/>
    </source>
</evidence>
<dbReference type="InterPro" id="IPR012301">
    <property type="entry name" value="Malic_N_dom"/>
</dbReference>
<organism evidence="8 9">
    <name type="scientific">Gymnopus androsaceus JB14</name>
    <dbReference type="NCBI Taxonomy" id="1447944"/>
    <lineage>
        <taxon>Eukaryota</taxon>
        <taxon>Fungi</taxon>
        <taxon>Dikarya</taxon>
        <taxon>Basidiomycota</taxon>
        <taxon>Agaricomycotina</taxon>
        <taxon>Agaricomycetes</taxon>
        <taxon>Agaricomycetidae</taxon>
        <taxon>Agaricales</taxon>
        <taxon>Marasmiineae</taxon>
        <taxon>Omphalotaceae</taxon>
        <taxon>Gymnopus</taxon>
    </lineage>
</organism>
<feature type="active site" description="Proton donor" evidence="3">
    <location>
        <position position="114"/>
    </location>
</feature>
<dbReference type="GO" id="GO:0004471">
    <property type="term" value="F:malate dehydrogenase (decarboxylating) (NAD+) activity"/>
    <property type="evidence" value="ECO:0007669"/>
    <property type="project" value="TreeGrafter"/>
</dbReference>
<evidence type="ECO:0000313" key="9">
    <source>
        <dbReference type="Proteomes" id="UP000799118"/>
    </source>
</evidence>
<evidence type="ECO:0000313" key="8">
    <source>
        <dbReference type="EMBL" id="KAE9391069.1"/>
    </source>
</evidence>
<feature type="binding site" evidence="5">
    <location>
        <position position="255"/>
    </location>
    <ligand>
        <name>a divalent metal cation</name>
        <dbReference type="ChEBI" id="CHEBI:60240"/>
    </ligand>
</feature>
<dbReference type="PIRSF" id="PIRSF000106">
    <property type="entry name" value="ME"/>
    <property type="match status" value="1"/>
</dbReference>
<dbReference type="Gene3D" id="3.40.50.720">
    <property type="entry name" value="NAD(P)-binding Rossmann-like Domain"/>
    <property type="match status" value="1"/>
</dbReference>
<dbReference type="OrthoDB" id="5365701at2759"/>
<evidence type="ECO:0000256" key="2">
    <source>
        <dbReference type="ARBA" id="ARBA00023027"/>
    </source>
</evidence>
<protein>
    <recommendedName>
        <fullName evidence="10">Malic enzyme</fullName>
    </recommendedName>
</protein>
<feature type="binding site" evidence="4">
    <location>
        <position position="431"/>
    </location>
    <ligand>
        <name>(S)-malate</name>
        <dbReference type="ChEBI" id="CHEBI:15589"/>
    </ligand>
</feature>
<dbReference type="InterPro" id="IPR001891">
    <property type="entry name" value="Malic_OxRdtase"/>
</dbReference>
<dbReference type="PRINTS" id="PR00072">
    <property type="entry name" value="MALOXRDTASE"/>
</dbReference>
<dbReference type="InterPro" id="IPR036291">
    <property type="entry name" value="NAD(P)-bd_dom_sf"/>
</dbReference>
<dbReference type="AlphaFoldDB" id="A0A6A4GYU8"/>
<dbReference type="EMBL" id="ML769637">
    <property type="protein sequence ID" value="KAE9391069.1"/>
    <property type="molecule type" value="Genomic_DNA"/>
</dbReference>
<dbReference type="GO" id="GO:0006108">
    <property type="term" value="P:malate metabolic process"/>
    <property type="evidence" value="ECO:0007669"/>
    <property type="project" value="TreeGrafter"/>
</dbReference>
<dbReference type="Gene3D" id="3.40.50.10380">
    <property type="entry name" value="Malic enzyme, N-terminal domain"/>
    <property type="match status" value="1"/>
</dbReference>
<feature type="active site" description="Proton acceptor" evidence="3">
    <location>
        <position position="183"/>
    </location>
</feature>
<dbReference type="Pfam" id="PF03949">
    <property type="entry name" value="Malic_M"/>
    <property type="match status" value="1"/>
</dbReference>
<reference evidence="8" key="1">
    <citation type="journal article" date="2019" name="Environ. Microbiol.">
        <title>Fungal ecological strategies reflected in gene transcription - a case study of two litter decomposers.</title>
        <authorList>
            <person name="Barbi F."/>
            <person name="Kohler A."/>
            <person name="Barry K."/>
            <person name="Baskaran P."/>
            <person name="Daum C."/>
            <person name="Fauchery L."/>
            <person name="Ihrmark K."/>
            <person name="Kuo A."/>
            <person name="LaButti K."/>
            <person name="Lipzen A."/>
            <person name="Morin E."/>
            <person name="Grigoriev I.V."/>
            <person name="Henrissat B."/>
            <person name="Lindahl B."/>
            <person name="Martin F."/>
        </authorList>
    </citation>
    <scope>NUCLEOTIDE SEQUENCE</scope>
    <source>
        <strain evidence="8">JB14</strain>
    </source>
</reference>
<dbReference type="InterPro" id="IPR046346">
    <property type="entry name" value="Aminoacid_DH-like_N_sf"/>
</dbReference>
<dbReference type="SUPFAM" id="SSF51735">
    <property type="entry name" value="NAD(P)-binding Rossmann-fold domains"/>
    <property type="match status" value="1"/>
</dbReference>
<accession>A0A6A4GYU8</accession>
<dbReference type="GO" id="GO:0005739">
    <property type="term" value="C:mitochondrion"/>
    <property type="evidence" value="ECO:0007669"/>
    <property type="project" value="TreeGrafter"/>
</dbReference>
<dbReference type="NCBIfam" id="NF010052">
    <property type="entry name" value="PRK13529.1"/>
    <property type="match status" value="1"/>
</dbReference>
<dbReference type="CDD" id="cd05312">
    <property type="entry name" value="NAD_bind_1_malic_enz"/>
    <property type="match status" value="1"/>
</dbReference>
<feature type="domain" description="Malic enzyme N-terminal" evidence="7">
    <location>
        <begin position="91"/>
        <end position="269"/>
    </location>
</feature>
<dbReference type="GO" id="GO:0005829">
    <property type="term" value="C:cytosol"/>
    <property type="evidence" value="ECO:0007669"/>
    <property type="project" value="TreeGrafter"/>
</dbReference>
<comment type="similarity">
    <text evidence="1">Belongs to the malic enzymes family.</text>
</comment>
<keyword evidence="5" id="KW-0479">Metal-binding</keyword>
<dbReference type="SMART" id="SM00919">
    <property type="entry name" value="Malic_M"/>
    <property type="match status" value="1"/>
</dbReference>
<dbReference type="SUPFAM" id="SSF53223">
    <property type="entry name" value="Aminoacid dehydrogenase-like, N-terminal domain"/>
    <property type="match status" value="1"/>
</dbReference>
<evidence type="ECO:0008006" key="10">
    <source>
        <dbReference type="Google" id="ProtNLM"/>
    </source>
</evidence>
<comment type="cofactor">
    <cofactor evidence="5">
        <name>Mg(2+)</name>
        <dbReference type="ChEBI" id="CHEBI:18420"/>
    </cofactor>
    <cofactor evidence="5">
        <name>Mn(2+)</name>
        <dbReference type="ChEBI" id="CHEBI:29035"/>
    </cofactor>
    <text evidence="5">Divalent metal cations. Prefers magnesium or manganese.</text>
</comment>
<dbReference type="PANTHER" id="PTHR23406">
    <property type="entry name" value="MALIC ENZYME-RELATED"/>
    <property type="match status" value="1"/>
</dbReference>
<dbReference type="GO" id="GO:0046872">
    <property type="term" value="F:metal ion binding"/>
    <property type="evidence" value="ECO:0007669"/>
    <property type="project" value="UniProtKB-KW"/>
</dbReference>